<protein>
    <submittedName>
        <fullName evidence="11">Cytochrome-c peroxidase</fullName>
    </submittedName>
</protein>
<dbReference type="GO" id="GO:0020037">
    <property type="term" value="F:heme binding"/>
    <property type="evidence" value="ECO:0007669"/>
    <property type="project" value="InterPro"/>
</dbReference>
<evidence type="ECO:0000256" key="8">
    <source>
        <dbReference type="SAM" id="MobiDB-lite"/>
    </source>
</evidence>
<feature type="domain" description="Cytochrome c" evidence="10">
    <location>
        <begin position="53"/>
        <end position="180"/>
    </location>
</feature>
<evidence type="ECO:0000256" key="3">
    <source>
        <dbReference type="ARBA" id="ARBA00022723"/>
    </source>
</evidence>
<dbReference type="PANTHER" id="PTHR30600">
    <property type="entry name" value="CYTOCHROME C PEROXIDASE-RELATED"/>
    <property type="match status" value="1"/>
</dbReference>
<dbReference type="InterPro" id="IPR009056">
    <property type="entry name" value="Cyt_c-like_dom"/>
</dbReference>
<evidence type="ECO:0000256" key="1">
    <source>
        <dbReference type="ARBA" id="ARBA00004196"/>
    </source>
</evidence>
<dbReference type="Proteomes" id="UP001139353">
    <property type="component" value="Unassembled WGS sequence"/>
</dbReference>
<reference evidence="11" key="1">
    <citation type="submission" date="2021-11" db="EMBL/GenBank/DDBJ databases">
        <title>BS-T2-15 a new species belonging to the Comamonadaceae family isolated from the soil of a French oak forest.</title>
        <authorList>
            <person name="Mieszkin S."/>
            <person name="Alain K."/>
        </authorList>
    </citation>
    <scope>NUCLEOTIDE SEQUENCE</scope>
    <source>
        <strain evidence="11">BS-T2-15</strain>
    </source>
</reference>
<feature type="domain" description="Cytochrome c" evidence="10">
    <location>
        <begin position="237"/>
        <end position="413"/>
    </location>
</feature>
<feature type="signal peptide" evidence="9">
    <location>
        <begin position="1"/>
        <end position="19"/>
    </location>
</feature>
<comment type="caution">
    <text evidence="11">The sequence shown here is derived from an EMBL/GenBank/DDBJ whole genome shotgun (WGS) entry which is preliminary data.</text>
</comment>
<keyword evidence="12" id="KW-1185">Reference proteome</keyword>
<dbReference type="EMBL" id="JAJLJH010000001">
    <property type="protein sequence ID" value="MCK9685636.1"/>
    <property type="molecule type" value="Genomic_DNA"/>
</dbReference>
<dbReference type="InterPro" id="IPR004852">
    <property type="entry name" value="Di-haem_cyt_c_peroxidsae"/>
</dbReference>
<evidence type="ECO:0000313" key="11">
    <source>
        <dbReference type="EMBL" id="MCK9685636.1"/>
    </source>
</evidence>
<dbReference type="Pfam" id="PF03150">
    <property type="entry name" value="CCP_MauG"/>
    <property type="match status" value="1"/>
</dbReference>
<evidence type="ECO:0000256" key="9">
    <source>
        <dbReference type="SAM" id="SignalP"/>
    </source>
</evidence>
<dbReference type="GO" id="GO:0009055">
    <property type="term" value="F:electron transfer activity"/>
    <property type="evidence" value="ECO:0007669"/>
    <property type="project" value="InterPro"/>
</dbReference>
<keyword evidence="5" id="KW-0560">Oxidoreductase</keyword>
<keyword evidence="2 7" id="KW-0349">Heme</keyword>
<gene>
    <name evidence="11" type="ORF">LPC04_07935</name>
</gene>
<dbReference type="PROSITE" id="PS51007">
    <property type="entry name" value="CYTC"/>
    <property type="match status" value="2"/>
</dbReference>
<dbReference type="Gene3D" id="1.10.760.10">
    <property type="entry name" value="Cytochrome c-like domain"/>
    <property type="match status" value="2"/>
</dbReference>
<proteinExistence type="predicted"/>
<accession>A0A9X2BZQ9</accession>
<evidence type="ECO:0000259" key="10">
    <source>
        <dbReference type="PROSITE" id="PS51007"/>
    </source>
</evidence>
<evidence type="ECO:0000256" key="5">
    <source>
        <dbReference type="ARBA" id="ARBA00023002"/>
    </source>
</evidence>
<feature type="region of interest" description="Disordered" evidence="8">
    <location>
        <begin position="122"/>
        <end position="144"/>
    </location>
</feature>
<keyword evidence="3 7" id="KW-0479">Metal-binding</keyword>
<keyword evidence="6 7" id="KW-0408">Iron</keyword>
<dbReference type="AlphaFoldDB" id="A0A9X2BZQ9"/>
<evidence type="ECO:0000256" key="6">
    <source>
        <dbReference type="ARBA" id="ARBA00023004"/>
    </source>
</evidence>
<dbReference type="GO" id="GO:0004130">
    <property type="term" value="F:cytochrome-c peroxidase activity"/>
    <property type="evidence" value="ECO:0007669"/>
    <property type="project" value="TreeGrafter"/>
</dbReference>
<feature type="chain" id="PRO_5040732079" evidence="9">
    <location>
        <begin position="20"/>
        <end position="426"/>
    </location>
</feature>
<comment type="subcellular location">
    <subcellularLocation>
        <location evidence="1">Cell envelope</location>
    </subcellularLocation>
</comment>
<keyword evidence="11" id="KW-0575">Peroxidase</keyword>
<dbReference type="GO" id="GO:0030313">
    <property type="term" value="C:cell envelope"/>
    <property type="evidence" value="ECO:0007669"/>
    <property type="project" value="UniProtKB-SubCell"/>
</dbReference>
<name>A0A9X2BZQ9_9BURK</name>
<keyword evidence="4 9" id="KW-0732">Signal</keyword>
<dbReference type="PANTHER" id="PTHR30600:SF10">
    <property type="entry name" value="BLL6722 PROTEIN"/>
    <property type="match status" value="1"/>
</dbReference>
<evidence type="ECO:0000256" key="4">
    <source>
        <dbReference type="ARBA" id="ARBA00022729"/>
    </source>
</evidence>
<evidence type="ECO:0000313" key="12">
    <source>
        <dbReference type="Proteomes" id="UP001139353"/>
    </source>
</evidence>
<dbReference type="GO" id="GO:0046872">
    <property type="term" value="F:metal ion binding"/>
    <property type="evidence" value="ECO:0007669"/>
    <property type="project" value="UniProtKB-KW"/>
</dbReference>
<organism evidence="11 12">
    <name type="scientific">Scleromatobacter humisilvae</name>
    <dbReference type="NCBI Taxonomy" id="2897159"/>
    <lineage>
        <taxon>Bacteria</taxon>
        <taxon>Pseudomonadati</taxon>
        <taxon>Pseudomonadota</taxon>
        <taxon>Betaproteobacteria</taxon>
        <taxon>Burkholderiales</taxon>
        <taxon>Sphaerotilaceae</taxon>
        <taxon>Scleromatobacter</taxon>
    </lineage>
</organism>
<dbReference type="InterPro" id="IPR036909">
    <property type="entry name" value="Cyt_c-like_dom_sf"/>
</dbReference>
<sequence length="426" mass="45750">MTGLAGVRLAALATGLAFALPGAGSGAPAPARDAHDSVAMWVRYPAAPVALDPAATLGRAIFFDASLSASGKQSCASCHDPAHAYAPADGRAVQPGGPDMDRFGTRAVPSLRYLQFTPRFSRHLAQPDPDGVEDEGPAGGFTRDGAAQTLHEQALLPLLNPVEMANADIDAVAARLRRATYAAPFRKTFGDDIFDHPAAAVARATEALEAFETQDPSFRPYTSKFDAAMSGNARFSPQELRGYTLFNDPKKGNCAKCHVDVPGPGGRPAQFTDYGHVAVGVPRNAEIPANRDPRFVDLGLCGPVRKDLARETAFCGMFKTPTLRNSASRQVFFHNGRFHTLDDVLRFYSERDTNPGKWYPRVGGKLVVFDDLPPRHRGNVDRVDEPFTRKPGDKPVFTDAEIADLAAFLKTLDDGFSTEAGGKAAR</sequence>
<evidence type="ECO:0000256" key="7">
    <source>
        <dbReference type="PROSITE-ProRule" id="PRU00433"/>
    </source>
</evidence>
<evidence type="ECO:0000256" key="2">
    <source>
        <dbReference type="ARBA" id="ARBA00022617"/>
    </source>
</evidence>
<dbReference type="RefSeq" id="WP_275681634.1">
    <property type="nucleotide sequence ID" value="NZ_JAJLJH010000001.1"/>
</dbReference>
<dbReference type="SUPFAM" id="SSF46626">
    <property type="entry name" value="Cytochrome c"/>
    <property type="match status" value="2"/>
</dbReference>
<dbReference type="InterPro" id="IPR051395">
    <property type="entry name" value="Cytochrome_c_Peroxidase/MauG"/>
</dbReference>